<feature type="binding site" evidence="5">
    <location>
        <begin position="63"/>
        <end position="69"/>
    </location>
    <ligand>
        <name>NADP(+)</name>
        <dbReference type="ChEBI" id="CHEBI:58349"/>
    </ligand>
</feature>
<comment type="function">
    <text evidence="5">Catalyzes the two-step NADP-dependent conversion of GDP-4-dehydro-6-deoxy-D-mannose to GDP-fucose, involving an epimerase and a reductase reaction.</text>
</comment>
<feature type="binding site" evidence="5">
    <location>
        <position position="192"/>
    </location>
    <ligand>
        <name>NADP(+)</name>
        <dbReference type="ChEBI" id="CHEBI:58349"/>
    </ligand>
</feature>
<dbReference type="Proteomes" id="UP000318288">
    <property type="component" value="Unassembled WGS sequence"/>
</dbReference>
<feature type="binding site" evidence="5">
    <location>
        <begin position="157"/>
        <end position="160"/>
    </location>
    <ligand>
        <name>NADP(+)</name>
        <dbReference type="ChEBI" id="CHEBI:58349"/>
    </ligand>
</feature>
<feature type="binding site" evidence="5">
    <location>
        <position position="254"/>
    </location>
    <ligand>
        <name>substrate</name>
    </ligand>
</feature>
<evidence type="ECO:0000313" key="8">
    <source>
        <dbReference type="Proteomes" id="UP000318288"/>
    </source>
</evidence>
<dbReference type="InterPro" id="IPR028614">
    <property type="entry name" value="GDP_fucose/colitose_synth"/>
</dbReference>
<dbReference type="CDD" id="cd05239">
    <property type="entry name" value="GDP_FS_SDR_e"/>
    <property type="match status" value="1"/>
</dbReference>
<dbReference type="EMBL" id="SJPW01000008">
    <property type="protein sequence ID" value="TWU46084.1"/>
    <property type="molecule type" value="Genomic_DNA"/>
</dbReference>
<feature type="binding site" evidence="5">
    <location>
        <position position="321"/>
    </location>
    <ligand>
        <name>substrate</name>
    </ligand>
</feature>
<dbReference type="SUPFAM" id="SSF51735">
    <property type="entry name" value="NAD(P)-binding Rossmann-fold domains"/>
    <property type="match status" value="1"/>
</dbReference>
<feature type="domain" description="NAD-dependent epimerase/dehydratase" evidence="6">
    <location>
        <begin position="59"/>
        <end position="289"/>
    </location>
</feature>
<keyword evidence="3 5" id="KW-0560">Oxidoreductase</keyword>
<feature type="binding site" evidence="5">
    <location>
        <position position="239"/>
    </location>
    <ligand>
        <name>substrate</name>
    </ligand>
</feature>
<evidence type="ECO:0000256" key="4">
    <source>
        <dbReference type="ARBA" id="ARBA00023235"/>
    </source>
</evidence>
<feature type="binding site" evidence="5">
    <location>
        <position position="231"/>
    </location>
    <ligand>
        <name>NADP(+)</name>
        <dbReference type="ChEBI" id="CHEBI:58349"/>
    </ligand>
</feature>
<evidence type="ECO:0000259" key="6">
    <source>
        <dbReference type="Pfam" id="PF01370"/>
    </source>
</evidence>
<comment type="caution">
    <text evidence="7">The sequence shown here is derived from an EMBL/GenBank/DDBJ whole genome shotgun (WGS) entry which is preliminary data.</text>
</comment>
<evidence type="ECO:0000313" key="7">
    <source>
        <dbReference type="EMBL" id="TWU46084.1"/>
    </source>
</evidence>
<dbReference type="PANTHER" id="PTHR43238:SF1">
    <property type="entry name" value="GDP-L-FUCOSE SYNTHASE"/>
    <property type="match status" value="1"/>
</dbReference>
<dbReference type="InterPro" id="IPR001509">
    <property type="entry name" value="Epimerase_deHydtase"/>
</dbReference>
<sequence length="367" mass="39935">MSTIPCRVPPNAKGDDTGIISAFPTDAPSDSSETILSSIPSDGRADYPWGMKKELIGKVYVAGHRGMVGSALCRRLADEPCEVITADRGTLDLCDSDATLAFFNQHRPSTVIFAAAKVGGIVANNTYPVEFLSQNVTMAMSAINAAYAAGVRRFLFLGSTCIYPRDCPQPIREESLLTGPLEPTNEAYALAKISGLKLCQYYRRQQGVMFHSAMPTNLYGPGDNYHPEHSHVLPALIRRFHEAAVESAPSVTIWGTGSPRREFLFVDDLADALVHLCMNDDPPDWVNVGTGVDHTIFEVAQMVADTVGYRGKVVTDPTRPDGTPVKCTDATRLHSTGWKHKVSLADGLKRTYQSFLSENKAGDLRSV</sequence>
<name>A0A5C6ECB4_9BACT</name>
<evidence type="ECO:0000256" key="5">
    <source>
        <dbReference type="HAMAP-Rule" id="MF_00956"/>
    </source>
</evidence>
<feature type="site" description="Important for catalytic activity" evidence="5">
    <location>
        <position position="161"/>
    </location>
</feature>
<dbReference type="Gene3D" id="3.40.50.720">
    <property type="entry name" value="NAD(P)-binding Rossmann-like Domain"/>
    <property type="match status" value="1"/>
</dbReference>
<dbReference type="Gene3D" id="3.90.25.10">
    <property type="entry name" value="UDP-galactose 4-epimerase, domain 1"/>
    <property type="match status" value="1"/>
</dbReference>
<comment type="similarity">
    <text evidence="1 5">Belongs to the NAD(P)-dependent epimerase/dehydratase family. Fucose synthase subfamily.</text>
</comment>
<accession>A0A5C6ECB4</accession>
<comment type="pathway">
    <text evidence="5">Nucleotide-sugar biosynthesis; GDP-L-fucose biosynthesis via de novo pathway; GDP-L-fucose from GDP-alpha-D-mannose: step 2/2.</text>
</comment>
<keyword evidence="2 5" id="KW-0521">NADP</keyword>
<dbReference type="GO" id="GO:0016853">
    <property type="term" value="F:isomerase activity"/>
    <property type="evidence" value="ECO:0007669"/>
    <property type="project" value="UniProtKB-KW"/>
</dbReference>
<dbReference type="GO" id="GO:0070401">
    <property type="term" value="F:NADP+ binding"/>
    <property type="evidence" value="ECO:0007669"/>
    <property type="project" value="UniProtKB-UniRule"/>
</dbReference>
<dbReference type="UniPathway" id="UPA00128">
    <property type="reaction ID" value="UER00191"/>
</dbReference>
<feature type="active site" description="Proton donor/acceptor" evidence="5">
    <location>
        <position position="188"/>
    </location>
</feature>
<feature type="site" description="Important for catalytic activity" evidence="5">
    <location>
        <position position="159"/>
    </location>
</feature>
<dbReference type="PANTHER" id="PTHR43238">
    <property type="entry name" value="GDP-L-FUCOSE SYNTHASE"/>
    <property type="match status" value="1"/>
</dbReference>
<organism evidence="7 8">
    <name type="scientific">Rubripirellula tenax</name>
    <dbReference type="NCBI Taxonomy" id="2528015"/>
    <lineage>
        <taxon>Bacteria</taxon>
        <taxon>Pseudomonadati</taxon>
        <taxon>Planctomycetota</taxon>
        <taxon>Planctomycetia</taxon>
        <taxon>Pirellulales</taxon>
        <taxon>Pirellulaceae</taxon>
        <taxon>Rubripirellula</taxon>
    </lineage>
</organism>
<protein>
    <recommendedName>
        <fullName evidence="5">GDP-L-fucose synthase</fullName>
        <ecNumber evidence="5">1.1.1.271</ecNumber>
    </recommendedName>
    <alternativeName>
        <fullName evidence="5">GDP-4-keto-6-deoxy-D-mannose-3,5-epimerase-4-reductase</fullName>
    </alternativeName>
</protein>
<evidence type="ECO:0000256" key="2">
    <source>
        <dbReference type="ARBA" id="ARBA00022857"/>
    </source>
</evidence>
<proteinExistence type="inferred from homology"/>
<feature type="binding site" evidence="5">
    <location>
        <begin position="215"/>
        <end position="218"/>
    </location>
    <ligand>
        <name>NADP(+)</name>
        <dbReference type="ChEBI" id="CHEBI:58349"/>
    </ligand>
</feature>
<dbReference type="InterPro" id="IPR036291">
    <property type="entry name" value="NAD(P)-bd_dom_sf"/>
</dbReference>
<dbReference type="AlphaFoldDB" id="A0A5C6ECB4"/>
<keyword evidence="4 5" id="KW-0413">Isomerase</keyword>
<feature type="binding site" evidence="5">
    <location>
        <position position="261"/>
    </location>
    <ligand>
        <name>substrate</name>
    </ligand>
</feature>
<dbReference type="EC" id="1.1.1.271" evidence="5"/>
<evidence type="ECO:0000256" key="3">
    <source>
        <dbReference type="ARBA" id="ARBA00023002"/>
    </source>
</evidence>
<dbReference type="Pfam" id="PF01370">
    <property type="entry name" value="Epimerase"/>
    <property type="match status" value="1"/>
</dbReference>
<reference evidence="7 8" key="1">
    <citation type="submission" date="2019-02" db="EMBL/GenBank/DDBJ databases">
        <title>Deep-cultivation of Planctomycetes and their phenomic and genomic characterization uncovers novel biology.</title>
        <authorList>
            <person name="Wiegand S."/>
            <person name="Jogler M."/>
            <person name="Boedeker C."/>
            <person name="Pinto D."/>
            <person name="Vollmers J."/>
            <person name="Rivas-Marin E."/>
            <person name="Kohn T."/>
            <person name="Peeters S.H."/>
            <person name="Heuer A."/>
            <person name="Rast P."/>
            <person name="Oberbeckmann S."/>
            <person name="Bunk B."/>
            <person name="Jeske O."/>
            <person name="Meyerdierks A."/>
            <person name="Storesund J.E."/>
            <person name="Kallscheuer N."/>
            <person name="Luecker S."/>
            <person name="Lage O.M."/>
            <person name="Pohl T."/>
            <person name="Merkel B.J."/>
            <person name="Hornburger P."/>
            <person name="Mueller R.-W."/>
            <person name="Bruemmer F."/>
            <person name="Labrenz M."/>
            <person name="Spormann A.M."/>
            <person name="Op Den Camp H."/>
            <person name="Overmann J."/>
            <person name="Amann R."/>
            <person name="Jetten M.S.M."/>
            <person name="Mascher T."/>
            <person name="Medema M.H."/>
            <person name="Devos D.P."/>
            <person name="Kaster A.-K."/>
            <person name="Ovreas L."/>
            <person name="Rohde M."/>
            <person name="Galperin M.Y."/>
            <person name="Jogler C."/>
        </authorList>
    </citation>
    <scope>NUCLEOTIDE SEQUENCE [LARGE SCALE GENOMIC DNA]</scope>
    <source>
        <strain evidence="7 8">Poly51</strain>
    </source>
</reference>
<dbReference type="HAMAP" id="MF_00956">
    <property type="entry name" value="GDP_fucose_synth"/>
    <property type="match status" value="1"/>
</dbReference>
<gene>
    <name evidence="5 7" type="primary">fcl</name>
    <name evidence="7" type="ORF">Poly51_54790</name>
</gene>
<keyword evidence="8" id="KW-1185">Reference proteome</keyword>
<comment type="catalytic activity">
    <reaction evidence="5">
        <text>GDP-beta-L-fucose + NADP(+) = GDP-4-dehydro-alpha-D-rhamnose + NADPH + H(+)</text>
        <dbReference type="Rhea" id="RHEA:18885"/>
        <dbReference type="ChEBI" id="CHEBI:15378"/>
        <dbReference type="ChEBI" id="CHEBI:57273"/>
        <dbReference type="ChEBI" id="CHEBI:57783"/>
        <dbReference type="ChEBI" id="CHEBI:57964"/>
        <dbReference type="ChEBI" id="CHEBI:58349"/>
        <dbReference type="EC" id="1.1.1.271"/>
    </reaction>
</comment>
<dbReference type="GO" id="GO:0050577">
    <property type="term" value="F:GDP-L-fucose synthase activity"/>
    <property type="evidence" value="ECO:0007669"/>
    <property type="project" value="UniProtKB-UniRule"/>
</dbReference>
<keyword evidence="5" id="KW-0511">Multifunctional enzyme</keyword>
<evidence type="ECO:0000256" key="1">
    <source>
        <dbReference type="ARBA" id="ARBA00005959"/>
    </source>
</evidence>
<dbReference type="GO" id="GO:0042351">
    <property type="term" value="P:'de novo' GDP-L-fucose biosynthetic process"/>
    <property type="evidence" value="ECO:0007669"/>
    <property type="project" value="UniProtKB-UniRule"/>
</dbReference>